<protein>
    <recommendedName>
        <fullName evidence="3">DUF4283 domain-containing protein</fullName>
    </recommendedName>
</protein>
<gene>
    <name evidence="1" type="ORF">Golob_024569</name>
</gene>
<reference evidence="1 2" key="1">
    <citation type="journal article" date="2019" name="Genome Biol. Evol.">
        <title>Insights into the evolution of the New World diploid cottons (Gossypium, subgenus Houzingenia) based on genome sequencing.</title>
        <authorList>
            <person name="Grover C.E."/>
            <person name="Arick M.A. 2nd"/>
            <person name="Thrash A."/>
            <person name="Conover J.L."/>
            <person name="Sanders W.S."/>
            <person name="Peterson D.G."/>
            <person name="Frelichowski J.E."/>
            <person name="Scheffler J.A."/>
            <person name="Scheffler B.E."/>
            <person name="Wendel J.F."/>
        </authorList>
    </citation>
    <scope>NUCLEOTIDE SEQUENCE [LARGE SCALE GENOMIC DNA]</scope>
    <source>
        <strain evidence="1">157</strain>
        <tissue evidence="1">Leaf</tissue>
    </source>
</reference>
<dbReference type="AlphaFoldDB" id="A0A7J8NFF0"/>
<name>A0A7J8NFF0_9ROSI</name>
<sequence>MHKIQPGEDLIALPLIYVEFWVQIHNMPLGLMSKAMAR</sequence>
<accession>A0A7J8NFF0</accession>
<dbReference type="EMBL" id="JABEZX010231088">
    <property type="protein sequence ID" value="MBA0575626.1"/>
    <property type="molecule type" value="Genomic_DNA"/>
</dbReference>
<evidence type="ECO:0008006" key="3">
    <source>
        <dbReference type="Google" id="ProtNLM"/>
    </source>
</evidence>
<evidence type="ECO:0000313" key="1">
    <source>
        <dbReference type="EMBL" id="MBA0575626.1"/>
    </source>
</evidence>
<keyword evidence="2" id="KW-1185">Reference proteome</keyword>
<organism evidence="1 2">
    <name type="scientific">Gossypium lobatum</name>
    <dbReference type="NCBI Taxonomy" id="34289"/>
    <lineage>
        <taxon>Eukaryota</taxon>
        <taxon>Viridiplantae</taxon>
        <taxon>Streptophyta</taxon>
        <taxon>Embryophyta</taxon>
        <taxon>Tracheophyta</taxon>
        <taxon>Spermatophyta</taxon>
        <taxon>Magnoliopsida</taxon>
        <taxon>eudicotyledons</taxon>
        <taxon>Gunneridae</taxon>
        <taxon>Pentapetalae</taxon>
        <taxon>rosids</taxon>
        <taxon>malvids</taxon>
        <taxon>Malvales</taxon>
        <taxon>Malvaceae</taxon>
        <taxon>Malvoideae</taxon>
        <taxon>Gossypium</taxon>
    </lineage>
</organism>
<comment type="caution">
    <text evidence="1">The sequence shown here is derived from an EMBL/GenBank/DDBJ whole genome shotgun (WGS) entry which is preliminary data.</text>
</comment>
<proteinExistence type="predicted"/>
<dbReference type="Proteomes" id="UP000593572">
    <property type="component" value="Unassembled WGS sequence"/>
</dbReference>
<evidence type="ECO:0000313" key="2">
    <source>
        <dbReference type="Proteomes" id="UP000593572"/>
    </source>
</evidence>